<evidence type="ECO:0000256" key="9">
    <source>
        <dbReference type="ARBA" id="ARBA00023069"/>
    </source>
</evidence>
<evidence type="ECO:0000256" key="14">
    <source>
        <dbReference type="SAM" id="MobiDB-lite"/>
    </source>
</evidence>
<evidence type="ECO:0000256" key="4">
    <source>
        <dbReference type="ARBA" id="ARBA00022701"/>
    </source>
</evidence>
<dbReference type="InterPro" id="IPR024317">
    <property type="entry name" value="Dynein_heavy_chain_D4_dom"/>
</dbReference>
<evidence type="ECO:0000256" key="11">
    <source>
        <dbReference type="ARBA" id="ARBA00023212"/>
    </source>
</evidence>
<evidence type="ECO:0000259" key="19">
    <source>
        <dbReference type="Pfam" id="PF12780"/>
    </source>
</evidence>
<feature type="region of interest" description="Disordered" evidence="14">
    <location>
        <begin position="732"/>
        <end position="765"/>
    </location>
</feature>
<dbReference type="Pfam" id="PF03028">
    <property type="entry name" value="Dynein_heavy"/>
    <property type="match status" value="1"/>
</dbReference>
<dbReference type="FunFam" id="3.40.50.300:FF:000063">
    <property type="entry name" value="dynein heavy chain 6, axonemal"/>
    <property type="match status" value="1"/>
</dbReference>
<feature type="domain" description="Dynein heavy chain C-terminal" evidence="24">
    <location>
        <begin position="4554"/>
        <end position="4888"/>
    </location>
</feature>
<dbReference type="Gene3D" id="3.10.490.20">
    <property type="match status" value="1"/>
</dbReference>
<keyword evidence="9" id="KW-0969">Cilium</keyword>
<name>V6U3F6_GIAIN</name>
<evidence type="ECO:0000259" key="18">
    <source>
        <dbReference type="Pfam" id="PF12777"/>
    </source>
</evidence>
<feature type="compositionally biased region" description="Low complexity" evidence="14">
    <location>
        <begin position="747"/>
        <end position="756"/>
    </location>
</feature>
<dbReference type="InterPro" id="IPR042228">
    <property type="entry name" value="Dynein_linker_3"/>
</dbReference>
<dbReference type="Gene3D" id="1.10.8.720">
    <property type="entry name" value="Region D6 of dynein motor"/>
    <property type="match status" value="1"/>
</dbReference>
<keyword evidence="3" id="KW-0963">Cytoplasm</keyword>
<evidence type="ECO:0000259" key="24">
    <source>
        <dbReference type="Pfam" id="PF18199"/>
    </source>
</evidence>
<dbReference type="VEuPathDB" id="GiardiaDB:GL50803_0040496"/>
<dbReference type="Pfam" id="PF12774">
    <property type="entry name" value="AAA_6"/>
    <property type="match status" value="1"/>
</dbReference>
<feature type="domain" description="Dynein heavy chain region D6 P-loop" evidence="15">
    <location>
        <begin position="4249"/>
        <end position="4364"/>
    </location>
</feature>
<dbReference type="Gene3D" id="1.20.58.1120">
    <property type="match status" value="1"/>
</dbReference>
<dbReference type="Gene3D" id="1.20.140.100">
    <property type="entry name" value="Dynein heavy chain, N-terminal domain 2"/>
    <property type="match status" value="1"/>
</dbReference>
<dbReference type="GO" id="GO:0051959">
    <property type="term" value="F:dynein light intermediate chain binding"/>
    <property type="evidence" value="ECO:0007669"/>
    <property type="project" value="InterPro"/>
</dbReference>
<dbReference type="InterPro" id="IPR042222">
    <property type="entry name" value="Dynein_2_N"/>
</dbReference>
<dbReference type="InterPro" id="IPR027417">
    <property type="entry name" value="P-loop_NTPase"/>
</dbReference>
<dbReference type="Gene3D" id="1.20.1270.280">
    <property type="match status" value="1"/>
</dbReference>
<evidence type="ECO:0000259" key="17">
    <source>
        <dbReference type="Pfam" id="PF12774"/>
    </source>
</evidence>
<feature type="domain" description="Dynein heavy chain AAA 5 extension" evidence="21">
    <location>
        <begin position="2543"/>
        <end position="2669"/>
    </location>
</feature>
<gene>
    <name evidence="25" type="ORF">GSB_40496</name>
</gene>
<dbReference type="GO" id="GO:0005524">
    <property type="term" value="F:ATP binding"/>
    <property type="evidence" value="ECO:0007669"/>
    <property type="project" value="UniProtKB-KW"/>
</dbReference>
<feature type="region of interest" description="Disordered" evidence="14">
    <location>
        <begin position="4567"/>
        <end position="4591"/>
    </location>
</feature>
<protein>
    <submittedName>
        <fullName evidence="25">Dynein heavy chain</fullName>
    </submittedName>
</protein>
<dbReference type="InterPro" id="IPR043160">
    <property type="entry name" value="Dynein_C_barrel"/>
</dbReference>
<dbReference type="InterPro" id="IPR041228">
    <property type="entry name" value="Dynein_C"/>
</dbReference>
<evidence type="ECO:0000256" key="12">
    <source>
        <dbReference type="ARBA" id="ARBA00023273"/>
    </source>
</evidence>
<reference evidence="26" key="1">
    <citation type="submission" date="2012-02" db="EMBL/GenBank/DDBJ databases">
        <title>Genome sequencing of Giardia lamblia Genotypes A2 and B isolates (DH and GS) and comparative analysis with the genomes of Genotypes A1 and E (WB and Pig).</title>
        <authorList>
            <person name="Adam R."/>
            <person name="Dahlstrom E."/>
            <person name="Martens C."/>
            <person name="Bruno D."/>
            <person name="Barbian K."/>
            <person name="Porcella S.F."/>
            <person name="Nash T."/>
        </authorList>
    </citation>
    <scope>NUCLEOTIDE SEQUENCE</scope>
    <source>
        <strain evidence="26">GS</strain>
    </source>
</reference>
<feature type="domain" description="Dynein heavy chain AAA module D4" evidence="19">
    <location>
        <begin position="3097"/>
        <end position="3389"/>
    </location>
</feature>
<dbReference type="FunFam" id="3.40.50.300:FF:001145">
    <property type="entry name" value="Putative dynein heavy chain"/>
    <property type="match status" value="1"/>
</dbReference>
<evidence type="ECO:0000256" key="13">
    <source>
        <dbReference type="SAM" id="Coils"/>
    </source>
</evidence>
<keyword evidence="10" id="KW-0505">Motor protein</keyword>
<evidence type="ECO:0000256" key="8">
    <source>
        <dbReference type="ARBA" id="ARBA00023054"/>
    </source>
</evidence>
<feature type="coiled-coil region" evidence="13">
    <location>
        <begin position="3634"/>
        <end position="3696"/>
    </location>
</feature>
<dbReference type="Gene3D" id="3.40.50.300">
    <property type="entry name" value="P-loop containing nucleotide triphosphate hydrolases"/>
    <property type="match status" value="5"/>
</dbReference>
<evidence type="ECO:0000313" key="26">
    <source>
        <dbReference type="Proteomes" id="UP000018040"/>
    </source>
</evidence>
<dbReference type="FunFam" id="1.20.920.30:FF:000002">
    <property type="entry name" value="Dynein axonemal heavy chain 3"/>
    <property type="match status" value="1"/>
</dbReference>
<dbReference type="InterPro" id="IPR035699">
    <property type="entry name" value="AAA_6"/>
</dbReference>
<dbReference type="Gene3D" id="1.20.920.30">
    <property type="match status" value="1"/>
</dbReference>
<keyword evidence="11" id="KW-0206">Cytoskeleton</keyword>
<feature type="domain" description="Dynein heavy chain linker" evidence="16">
    <location>
        <begin position="1296"/>
        <end position="1760"/>
    </location>
</feature>
<dbReference type="InterPro" id="IPR042219">
    <property type="entry name" value="AAA_lid_11_sf"/>
</dbReference>
<evidence type="ECO:0000256" key="1">
    <source>
        <dbReference type="ARBA" id="ARBA00004430"/>
    </source>
</evidence>
<evidence type="ECO:0000256" key="6">
    <source>
        <dbReference type="ARBA" id="ARBA00022840"/>
    </source>
</evidence>
<dbReference type="Gene3D" id="1.10.472.130">
    <property type="match status" value="1"/>
</dbReference>
<dbReference type="Gene3D" id="1.10.8.1220">
    <property type="match status" value="1"/>
</dbReference>
<dbReference type="Gene3D" id="3.20.180.20">
    <property type="entry name" value="Dynein heavy chain, N-terminal domain 2"/>
    <property type="match status" value="1"/>
</dbReference>
<keyword evidence="5" id="KW-0547">Nucleotide-binding</keyword>
<dbReference type="GO" id="GO:0005930">
    <property type="term" value="C:axoneme"/>
    <property type="evidence" value="ECO:0007669"/>
    <property type="project" value="UniProtKB-SubCell"/>
</dbReference>
<dbReference type="Pfam" id="PF12777">
    <property type="entry name" value="MT"/>
    <property type="match status" value="1"/>
</dbReference>
<evidence type="ECO:0000259" key="20">
    <source>
        <dbReference type="Pfam" id="PF12781"/>
    </source>
</evidence>
<proteinExistence type="inferred from homology"/>
<dbReference type="InterPro" id="IPR004273">
    <property type="entry name" value="Dynein_heavy_D6_P-loop"/>
</dbReference>
<dbReference type="Pfam" id="PF12775">
    <property type="entry name" value="AAA_7"/>
    <property type="match status" value="1"/>
</dbReference>
<dbReference type="GO" id="GO:0008569">
    <property type="term" value="F:minus-end-directed microtubule motor activity"/>
    <property type="evidence" value="ECO:0007669"/>
    <property type="project" value="InterPro"/>
</dbReference>
<dbReference type="FunFam" id="3.20.180.20:FF:000005">
    <property type="entry name" value="Dynein heavy chain, putative"/>
    <property type="match status" value="1"/>
</dbReference>
<keyword evidence="8 13" id="KW-0175">Coiled coil</keyword>
<dbReference type="PANTHER" id="PTHR22878">
    <property type="entry name" value="DYNEIN HEAVY CHAIN 6, AXONEMAL-LIKE-RELATED"/>
    <property type="match status" value="1"/>
</dbReference>
<dbReference type="EMBL" id="AHHH01000037">
    <property type="protein sequence ID" value="ESU43790.1"/>
    <property type="molecule type" value="Genomic_DNA"/>
</dbReference>
<evidence type="ECO:0000259" key="15">
    <source>
        <dbReference type="Pfam" id="PF03028"/>
    </source>
</evidence>
<dbReference type="GO" id="GO:0007018">
    <property type="term" value="P:microtubule-based movement"/>
    <property type="evidence" value="ECO:0007669"/>
    <property type="project" value="InterPro"/>
</dbReference>
<dbReference type="SUPFAM" id="SSF52540">
    <property type="entry name" value="P-loop containing nucleoside triphosphate hydrolases"/>
    <property type="match status" value="3"/>
</dbReference>
<evidence type="ECO:0000259" key="22">
    <source>
        <dbReference type="Pfam" id="PF17857"/>
    </source>
</evidence>
<comment type="subcellular location">
    <subcellularLocation>
        <location evidence="1">Cytoplasm</location>
        <location evidence="1">Cytoskeleton</location>
        <location evidence="1">Cilium axoneme</location>
    </subcellularLocation>
</comment>
<dbReference type="InterPro" id="IPR035706">
    <property type="entry name" value="AAA_9"/>
</dbReference>
<keyword evidence="6" id="KW-0067">ATP-binding</keyword>
<feature type="coiled-coil region" evidence="13">
    <location>
        <begin position="1217"/>
        <end position="1282"/>
    </location>
</feature>
<evidence type="ECO:0000259" key="21">
    <source>
        <dbReference type="Pfam" id="PF17852"/>
    </source>
</evidence>
<dbReference type="FunFam" id="1.20.1270.280:FF:000010">
    <property type="entry name" value="Dynein heavy chain"/>
    <property type="match status" value="1"/>
</dbReference>
<dbReference type="InterPro" id="IPR024743">
    <property type="entry name" value="Dynein_HC_stalk"/>
</dbReference>
<dbReference type="Pfam" id="PF08393">
    <property type="entry name" value="DHC_N2"/>
    <property type="match status" value="1"/>
</dbReference>
<dbReference type="GO" id="GO:0030286">
    <property type="term" value="C:dynein complex"/>
    <property type="evidence" value="ECO:0007669"/>
    <property type="project" value="UniProtKB-KW"/>
</dbReference>
<evidence type="ECO:0000313" key="25">
    <source>
        <dbReference type="EMBL" id="ESU43790.1"/>
    </source>
</evidence>
<feature type="domain" description="Dynein heavy chain AAA lid" evidence="23">
    <location>
        <begin position="4402"/>
        <end position="4547"/>
    </location>
</feature>
<evidence type="ECO:0000256" key="10">
    <source>
        <dbReference type="ARBA" id="ARBA00023175"/>
    </source>
</evidence>
<evidence type="ECO:0000256" key="2">
    <source>
        <dbReference type="ARBA" id="ARBA00008887"/>
    </source>
</evidence>
<evidence type="ECO:0000256" key="7">
    <source>
        <dbReference type="ARBA" id="ARBA00023017"/>
    </source>
</evidence>
<dbReference type="FunFam" id="1.10.8.710:FF:000001">
    <property type="entry name" value="Dynein axonemal heavy chain 2"/>
    <property type="match status" value="1"/>
</dbReference>
<evidence type="ECO:0000256" key="3">
    <source>
        <dbReference type="ARBA" id="ARBA00022490"/>
    </source>
</evidence>
<feature type="region of interest" description="Disordered" evidence="14">
    <location>
        <begin position="1424"/>
        <end position="1443"/>
    </location>
</feature>
<evidence type="ECO:0000259" key="23">
    <source>
        <dbReference type="Pfam" id="PF18198"/>
    </source>
</evidence>
<keyword evidence="7" id="KW-0243">Dynein</keyword>
<evidence type="ECO:0000259" key="16">
    <source>
        <dbReference type="Pfam" id="PF08393"/>
    </source>
</evidence>
<feature type="non-terminal residue" evidence="25">
    <location>
        <position position="1"/>
    </location>
</feature>
<feature type="region of interest" description="Disordered" evidence="14">
    <location>
        <begin position="823"/>
        <end position="896"/>
    </location>
</feature>
<dbReference type="InterPro" id="IPR041466">
    <property type="entry name" value="Dynein_AAA5_ext"/>
</dbReference>
<dbReference type="VEuPathDB" id="GiardiaDB:DHA2_40496"/>
<keyword evidence="4" id="KW-0493">Microtubule</keyword>
<dbReference type="Gene3D" id="6.10.140.1060">
    <property type="match status" value="1"/>
</dbReference>
<dbReference type="Pfam" id="PF12781">
    <property type="entry name" value="AAA_9"/>
    <property type="match status" value="1"/>
</dbReference>
<feature type="compositionally biased region" description="Basic and acidic residues" evidence="14">
    <location>
        <begin position="732"/>
        <end position="742"/>
    </location>
</feature>
<dbReference type="Gene3D" id="1.10.8.710">
    <property type="match status" value="1"/>
</dbReference>
<dbReference type="OrthoDB" id="447173at2759"/>
<dbReference type="GO" id="GO:0005874">
    <property type="term" value="C:microtubule"/>
    <property type="evidence" value="ECO:0007669"/>
    <property type="project" value="UniProtKB-KW"/>
</dbReference>
<sequence length="4893" mass="555226">VNSQNLKSLEVNFLAMSTSGLDPSLGLQKHTEAQESTHLGESAIPDRIIRAKSPIQANSIGVFSRPSAGGAINIATGVPLEQRSPFRDIRASSRGSNLVHDQRVTDTTDAVSKPFTTRKLRTVAPSINSAAPTTVINHQATAGAISSGTVKNTPITQTVHDVETTSDMTSEILHFMADPVIRVPFKTVPGSLPRSIALERKRRELASVNTTELFQSVTELYEEAARASGAPTVDPNTTDNEMHIPLELFDDTEFDVRTMAAWWTVSKPYSLVDMASGRSRTVKGLYGQAFISGQWERVVVIGQKKPADNEPFDDRLLCVLRSNVAKRIWVPRLYVHFWGEDPRIYVERLRQAIFLRDQTESLLKYDLFINSMPVSGLFEFSDALKFDIQRRSIPFFTKRTVLTLEASIVEKLKDKTIETVFESLNNDVVRSFYTSQNRVLFDLSLQRQPSLMSELNLEHAVDYIQYEKIYKYNNIEKAMGIYRQLVSPCNQEAFTANLTDDTMTDTAVCYNIGKYLKKRFTQARDTISFNSFLTSPEAIKALQCLNYEVDKILAYSITDFTVQANSLFGNYEDFPSLRYDDVKYNQNLYAIIPETGSATLPLAVKTYTLDDFRVTQNTHARHLKQYLEETWTGNLKHGIIDALQKCGKGWYDISVKSKDVYESSKLKRIFRRITITMADTIRYLCEFSCKQYVEMFRAGAMWKVKSLSTSEVRSYHRDNALLGRSHISHRATDASVLDKKEQEEEAGSLNPLALPLGAGGSSAEGAESQKDTYFTCYRQPLFSIAVSVLDGITSNEDKVILTKLNSEYIYGVTALADEEVVDFDDDGKGDGNADVIPDDDGDDGDDKDNTEQRTEDTSKQSAEKAAERPITEKGSRKSRRTTTRPGSSVKASAQDIAPEIPLPDTVKTIAYMTKPEDFISVVLQVFETGLATVSGVGEIEPLVIQNIIWADRTHIASPSVQEELYVNYRTELVECMETAIQPLTEYLRCFNRYTELILLDEEKWASTVKFRAELYLKMGADAKKDEGATSDTSEIEGFSSLPMTMQTAIQNATPLSPADLRSLVNDQLARQKDILLSIPESVHVGMFVVRNGNVRNFLSNKCLKLAELAQEIISEIAGKKSNMISQTYFAINKKINRKNKNIEEVSVTEEFIKGKIDGIISSMKANIGIMIEYYSILDDLFVGQTNQVVQQRYKTMSYPLEIRNLVTKTMEVLSLDREKFKDEQNQQQQSLEKSLENCTRQVTSFPLKYTSVTDYVAAAEDAEQIFRQLNRLQEKARLFNKREIIMDLPMTDYTRLEQVIRDFEPLNTLWKTILDYNTTYTEVMENDFKVVDASVAERNVDQAYRNIAKCIRSLKDNAGNTKEIAETVKTQIADFKLYMPLLVALRNPGMRKRHWYRISREINIDLSCLRYVNGIEVKDATLQRGSGNEAAEANGETVNDDVDSETDYTEYTAEQLAELNSRPVEYTFRQAIEVHGLNETSKLHVIQKVSEVASKEFAIEQVLKNIQAEWADVEFDLLEYANTNTYVLRSLDDIIQKLDDNITLVQTMGFSPFKKYFEEQIASWERKLSLVSEIIEVWLQVQQQWLYLEPVFSSPDISRQLPAESKNFRSVDAVWRKLMGNTYKTPNVLEICLNTDKLLPKLRESNKILDTVQKGLSDYLEAKRQAFPRFYFLSDAELLSILSQTRDPNCVQPYFRSCFENINRVKFAPEEQDYQMSGMFSHEGEWVEFSEPLYPKGSVEVWMGNLEKMMIRTVRQRIFESILAYQVAWVSDGIRGRSQWVRRFFAQGVLAASQLFFCSDTEAAIIAGRIEEFYAQQEEQLSSLTDLVRQGLTKLEAKTLAALLTLDVHNRDTVANLVKAKITRTSDFEWMSQLRYYVCNIPDQSKPEDLLDIAIQNIDASSLETNEETGAMQVQSAARTYFTKTNNQVDMHIRQVQTTYPYGFEYLGNTSRLVITPLTDRIYITLTSALSNYLGGAPAGPAGTGKTESTKDLAKALAQPVIVFNCSEGLDYKAMGKFFTGLAMSGAWSCFDEFNRIDIEVLSVIAQQILTIQRAIINRQERFLFEGREISLKPTCAVFITMNPGYAGRVELPDNLKALFRSVSCMVPDYSLIAEIRLYSFGYKNAKILARKTTASFKLSSEQLSSQDHYDFGMRALNTTLQAAGNMIREYTSNGKLIVTEEQILLRAIKEVNVPKFLSNDVILFGNIVKDMFPGTESPHVDFTKLIESITYVLRSNQMGYMQIDESFINKVIEVYQTVLLRHGLMTVGQTSSGKTVALEALALALNKLNQEEYDTRLAHFNKLLRNNPGMTLAEADREIPEDYTFMKAVIHRINPKSITMGQLYGEFDLVSHEWSDGILADLIRKSVAAYNAHTTHIEQSMYLQNDGVTDKNILTVSQVNGPAFVRKFDHVRQWLHICGPIDALWIESMNTVLDDNKKLCLTSGEIIALTNVISLVFEVEDLAEASPATVSRAGMIFFNGLDTISSAAYVDTWIDRLPDDLRVVGTGVARGKSANADSSRGTSLKSRLGVTERYSEVAKRFKELFVSHLNDALDFVAKNTQSMIKSCPQNLIHATTKILDCFIREFKPNEFNVIEEQKIDTLSNYLEVFFFFALAWGVGSNIATEDDRKRFDIWLRAKINEGGYLADFPLPEKDPQTGQPTTIYDYCFVYPPIDAKVAMDDNDEGENQPRWVPWMQTIPEFSIDSLGTGPNKNVEFQDIFIPTADTVRSSYLVRKLLLNGFPVLAIGQTGTSKTSVIKNYLLRGPTADMAMNIPIFLNFSARTGANQTQDFIDGKMEKRRKGVYGPVAGKRFILFIDDLNLPNKEKYGAIPVIELIRQMVDHGGWYDRDELFFKQIIDTYLITAMGPPGGGRQTITNRMQRHLNFLVFPEMNDSGLKGIFSTIVKWWSGKSFTTASAADLAEEVKKRCQILVDASLSVYNSARAELLPTPEKSHYVFNLRDLSKVFQGILMIDPLSVVAKLSNDGSTIPYSIADVEKNLVRLWVHENMRVYYDRLIDDHDRLWFEELLAKQTTKFFNRDLAKDILDGEHPNTLLFGDFAAPQQTVRPYKEITDIPALSHVLSDTLNDYNDQNSKQMNLVMFRDAISHLSRISRILRQPGGNCLLIGLGGSGRSSLARLGAFLAEYDLHTIELRKNYGIPEWRDDLKKILMTAGVDNKQIVFLFTDSMIVNEAMVEDINAILNTADIQNLYDLNDMETIFTAVRPLCMERGIQPTKIALFDAYLTRVKANIHLVLTFSPSAALRTRLRNFPSLVNCCTLDWFTGWPDEALIDVGRSVYNYTLIDQGVTCFPDSPQSEFLNTYLDEQCALEPDEVKRKEKKTLLQSSIIKLCMRFHISIETWSKKYKEESGRLNHITPTLYLTLLSTFARVLQAQYNKVNEYKMQLKSGLHKLLDTQTMVAKMQEDLTALQPVLERTQTEVEAMMVDLDKDKTEADKTRQVVAKEKQIAAAKRDECEAIKNDAERDLAEAIPALEAALEALKSLKVSDLSEIGHYTSPPYGVKLVLEAVCQFFGVKGNRVQDKDKPGQFIEDYWDPSKKLLSDPRGLLDKLMNYDRDNIKPDIIKKIQKYIVDPEFVPKEIEKKSKAAMAMCSWVHAMNKYYHVAKQVEPKRQKLAEAEGELTIVQQNLDKLVDELNTVENKIAQLEAQFSAAVEKKEDLTRQVEETGLKLERAEKLISGLGGEKDRWTQAMADMDKKLSSILGDCLFSAGCIVYLGAFTSQFRAKIAHSWIKFIDELSIPRSTGEHLNLREILSDEVEIQHFHVNGLPSDSHSIENALFMYNSDKYPLLIDPQGQGMKFVRNMEKDNSLTVCKASDKDLLRTMENAIRFGKPVMIVNLLEEIDPALDGILQKQVYKDGNTVVIKLGDQVIPYNPNFRVYLATSLPNPKYSPENAVKVLTLNFAINESGLEEQLLATVVNRERQDLESMKSQLVISNSRMRQELKSLEATILRLLSESTGDILSDETLIETLSQSQKTSQEIATKVAESEKTEKEIDITRELYRPVATRASILYFCCCDMANIDSMYQYSLQWYVNLFVQAIADAEQADELDVRLKNLIDHFTYYLYTTICRSLFEVHKLLFAVLVAIRIKHHAGELNINELRYLLIGSASATAPKPNPCPEWLSERSWINICDLDSVSATFKGFSNTFTSKENQTIWKRMFESSQPETLPIPQPYQDALTPFQRFLPLMCIRPDKIIAYSRIYIEQELGPRFNEPQLFNLELSFKDSNNVTPLLFILSSGSDPMADLFRFADEMRMSRKMQSISLGQGQGVIASQLITQGIERGSWIILMNCHLAVSWMPELDKIIEQLSSDPSNIHRDFRLWLTSMPSEQFPVSILQNSVKMTNEAALGMRNNVLRTYSNLNDKILNETIQSGDSMKIQIFKKLIFSMSVFHAVTQERRKFGPLGYNISYDFTSGDLDMCFKQLGLFIDSYASVPYNVLQFLFGKINYCGRVTDYNDETCLTTILNDYLSDEALVEGYDFSRMNDPEIVSIKQLPDNLNYKDYLECIREQIPNDPRPEIFGLHMNAAITCDNQAVQAMLNDLIKLQPKDNKDTKDEDAEDGSQNPTGNDKNAILLDQAQSLLDRCPDLFDVEAVSLKYPTRYEESFNTVLVQECMRYNKLLINIKKSLQDLQKAIRGFSVMNAELEELADNLSNNKTPALWLKYSYPCLKPLASYYIDLLDRISFINVWIERGIPICFWISGFFFTQGFLTGCLQNFARKYVIAIDKLTFKFSVSDIMVNTTNFLNEGPELNTRVEALHRSNTDGCYVYGLYMEGARWCMETSSIQESYPRELYSRMPVIHFLPDEQGKDIDPEIINRTYRCPAYRTLARAGVLSTTGHSTNFIMPVDLPIKAGESAKWTKRGVALFAALNQ</sequence>
<organism evidence="25 26">
    <name type="scientific">Giardia intestinalis</name>
    <name type="common">Giardia lamblia</name>
    <dbReference type="NCBI Taxonomy" id="5741"/>
    <lineage>
        <taxon>Eukaryota</taxon>
        <taxon>Metamonada</taxon>
        <taxon>Diplomonadida</taxon>
        <taxon>Hexamitidae</taxon>
        <taxon>Giardiinae</taxon>
        <taxon>Giardia</taxon>
    </lineage>
</organism>
<dbReference type="Gene3D" id="1.20.920.20">
    <property type="match status" value="1"/>
</dbReference>
<dbReference type="VEuPathDB" id="GiardiaDB:QR46_1220"/>
<feature type="domain" description="Dynein heavy chain ATP-binding dynein motor region" evidence="20">
    <location>
        <begin position="3781"/>
        <end position="4001"/>
    </location>
</feature>
<dbReference type="InterPro" id="IPR026983">
    <property type="entry name" value="DHC"/>
</dbReference>
<dbReference type="PANTHER" id="PTHR22878:SF73">
    <property type="entry name" value="DYNEIN AXONEMAL HEAVY CHAIN 1"/>
    <property type="match status" value="1"/>
</dbReference>
<dbReference type="InterPro" id="IPR043157">
    <property type="entry name" value="Dynein_AAA1S"/>
</dbReference>
<dbReference type="Pfam" id="PF18199">
    <property type="entry name" value="Dynein_C"/>
    <property type="match status" value="1"/>
</dbReference>
<feature type="domain" description="Dynein heavy chain coiled coil stalk" evidence="18">
    <location>
        <begin position="3405"/>
        <end position="3753"/>
    </location>
</feature>
<comment type="similarity">
    <text evidence="2">Belongs to the dynein heavy chain family.</text>
</comment>
<feature type="compositionally biased region" description="Basic and acidic residues" evidence="14">
    <location>
        <begin position="847"/>
        <end position="875"/>
    </location>
</feature>
<dbReference type="FunFam" id="1.20.920.20:FF:000006">
    <property type="entry name" value="Dynein, axonemal, heavy chain 6"/>
    <property type="match status" value="1"/>
</dbReference>
<feature type="domain" description="Dynein heavy chain hydrolytic ATP-binding dynein motor region" evidence="17">
    <location>
        <begin position="1942"/>
        <end position="2276"/>
    </location>
</feature>
<dbReference type="InterPro" id="IPR041589">
    <property type="entry name" value="DNAH3_AAA_lid_1"/>
</dbReference>
<dbReference type="InterPro" id="IPR013602">
    <property type="entry name" value="Dynein_heavy_linker"/>
</dbReference>
<dbReference type="Pfam" id="PF17852">
    <property type="entry name" value="Dynein_AAA_lid"/>
    <property type="match status" value="1"/>
</dbReference>
<dbReference type="GO" id="GO:0045505">
    <property type="term" value="F:dynein intermediate chain binding"/>
    <property type="evidence" value="ECO:0007669"/>
    <property type="project" value="InterPro"/>
</dbReference>
<dbReference type="FunFam" id="1.20.140.100:FF:000004">
    <property type="entry name" value="Dynein axonemal heavy chain 6"/>
    <property type="match status" value="1"/>
</dbReference>
<dbReference type="InterPro" id="IPR041658">
    <property type="entry name" value="AAA_lid_11"/>
</dbReference>
<dbReference type="Pfam" id="PF17857">
    <property type="entry name" value="AAA_lid_1"/>
    <property type="match status" value="1"/>
</dbReference>
<dbReference type="Pfam" id="PF12780">
    <property type="entry name" value="AAA_8"/>
    <property type="match status" value="1"/>
</dbReference>
<dbReference type="FunFam" id="1.10.8.1220:FF:000001">
    <property type="entry name" value="Dynein axonemal heavy chain 5"/>
    <property type="match status" value="1"/>
</dbReference>
<dbReference type="VEuPathDB" id="GiardiaDB:GL50581_705"/>
<dbReference type="eggNOG" id="KOG3595">
    <property type="taxonomic scope" value="Eukaryota"/>
</dbReference>
<reference evidence="25 26" key="2">
    <citation type="journal article" date="2013" name="Genome Biol. Evol.">
        <title>Genome sequencing of Giardia lamblia genotypes A2 and B isolates (DH and GS) and comparative analysis with the genomes of genotypes A1 and E (WB and Pig).</title>
        <authorList>
            <person name="Adam R.D."/>
            <person name="Dahlstrom E.W."/>
            <person name="Martens C.A."/>
            <person name="Bruno D.P."/>
            <person name="Barbian K.D."/>
            <person name="Ricklefs S.M."/>
            <person name="Hernandez M.M."/>
            <person name="Narla N.P."/>
            <person name="Patel R.B."/>
            <person name="Porcella S.F."/>
            <person name="Nash T.E."/>
        </authorList>
    </citation>
    <scope>NUCLEOTIDE SEQUENCE [LARGE SCALE GENOMIC DNA]</scope>
    <source>
        <strain evidence="25 26">GS</strain>
    </source>
</reference>
<keyword evidence="12" id="KW-0966">Cell projection</keyword>
<dbReference type="FunFam" id="3.10.490.20:FF:000005">
    <property type="entry name" value="Dynein axonemal heavy chain 6"/>
    <property type="match status" value="1"/>
</dbReference>
<comment type="caution">
    <text evidence="25">The sequence shown here is derived from an EMBL/GenBank/DDBJ whole genome shotgun (WGS) entry which is preliminary data.</text>
</comment>
<accession>V6U3F6</accession>
<feature type="domain" description="Dynein heavy chain 3 AAA+ lid" evidence="22">
    <location>
        <begin position="2932"/>
        <end position="3042"/>
    </location>
</feature>
<dbReference type="FunFam" id="3.40.50.300:FF:002141">
    <property type="entry name" value="Dynein heavy chain"/>
    <property type="match status" value="1"/>
</dbReference>
<dbReference type="Proteomes" id="UP000018040">
    <property type="component" value="Unassembled WGS sequence"/>
</dbReference>
<evidence type="ECO:0000256" key="5">
    <source>
        <dbReference type="ARBA" id="ARBA00022741"/>
    </source>
</evidence>
<dbReference type="FunFam" id="3.40.50.300:FF:000362">
    <property type="entry name" value="Dynein, axonemal, heavy chain 6"/>
    <property type="match status" value="1"/>
</dbReference>
<dbReference type="Pfam" id="PF18198">
    <property type="entry name" value="AAA_lid_11"/>
    <property type="match status" value="1"/>
</dbReference>
<feature type="compositionally biased region" description="Acidic residues" evidence="14">
    <location>
        <begin position="836"/>
        <end position="846"/>
    </location>
</feature>